<reference evidence="1 2" key="1">
    <citation type="journal article" date="2012" name="MBio">
        <title>Comparative genome analysis of three eukaryotic parasites with differing abilities to transform leukocytes reveals key mediators of Theileria-induced leukocyte transformation.</title>
        <authorList>
            <person name="Hayashida K."/>
            <person name="Hara Y."/>
            <person name="Abe T."/>
            <person name="Yamasaki C."/>
            <person name="Toyoda A."/>
            <person name="Kosuge T."/>
            <person name="Suzuki Y."/>
            <person name="Sato Y."/>
            <person name="Kawashima S."/>
            <person name="Katayama T."/>
            <person name="Wakaguri H."/>
            <person name="Inoue N."/>
            <person name="Homma K."/>
            <person name="Tada-Umezaki M."/>
            <person name="Yagi Y."/>
            <person name="Fujii Y."/>
            <person name="Habara T."/>
            <person name="Kanehisa M."/>
            <person name="Watanabe H."/>
            <person name="Ito K."/>
            <person name="Gojobori T."/>
            <person name="Sugawara H."/>
            <person name="Imanishi T."/>
            <person name="Weir W."/>
            <person name="Gardner M."/>
            <person name="Pain A."/>
            <person name="Shiels B."/>
            <person name="Hattori M."/>
            <person name="Nene V."/>
            <person name="Sugimoto C."/>
        </authorList>
    </citation>
    <scope>NUCLEOTIDE SEQUENCE [LARGE SCALE GENOMIC DNA]</scope>
    <source>
        <strain evidence="1 2">Shintoku</strain>
    </source>
</reference>
<organism evidence="1 2">
    <name type="scientific">Theileria orientalis strain Shintoku</name>
    <dbReference type="NCBI Taxonomy" id="869250"/>
    <lineage>
        <taxon>Eukaryota</taxon>
        <taxon>Sar</taxon>
        <taxon>Alveolata</taxon>
        <taxon>Apicomplexa</taxon>
        <taxon>Aconoidasida</taxon>
        <taxon>Piroplasmida</taxon>
        <taxon>Theileriidae</taxon>
        <taxon>Theileria</taxon>
    </lineage>
</organism>
<evidence type="ECO:0000313" key="1">
    <source>
        <dbReference type="EMBL" id="BAM41976.1"/>
    </source>
</evidence>
<evidence type="ECO:0000313" key="2">
    <source>
        <dbReference type="Proteomes" id="UP000003786"/>
    </source>
</evidence>
<dbReference type="Proteomes" id="UP000003786">
    <property type="component" value="Chromosome 4"/>
</dbReference>
<dbReference type="GeneID" id="20716421"/>
<accession>J4C4D1</accession>
<dbReference type="AlphaFoldDB" id="J4C4D1"/>
<dbReference type="EMBL" id="AP011949">
    <property type="protein sequence ID" value="BAM41976.1"/>
    <property type="molecule type" value="Genomic_DNA"/>
</dbReference>
<sequence>MLSHTLSTVDNANTYSIYCRQCKHILYLPSTMLSHTLSTVDTAITYT</sequence>
<dbReference type="VEuPathDB" id="PiroplasmaDB:TOT_040000355"/>
<keyword evidence="2" id="KW-1185">Reference proteome</keyword>
<proteinExistence type="predicted"/>
<name>J4C4D1_THEOR</name>
<gene>
    <name evidence="1" type="ORF">TOT_040000355</name>
</gene>
<dbReference type="RefSeq" id="XP_009692277.1">
    <property type="nucleotide sequence ID" value="XM_009693982.1"/>
</dbReference>
<protein>
    <submittedName>
        <fullName evidence="1">Uncharacterized protein</fullName>
    </submittedName>
</protein>
<dbReference type="KEGG" id="tot:TOT_040000355"/>